<keyword evidence="4" id="KW-0479">Metal-binding</keyword>
<keyword evidence="7 13" id="KW-0238">DNA-binding</keyword>
<evidence type="ECO:0000256" key="5">
    <source>
        <dbReference type="ARBA" id="ARBA00022771"/>
    </source>
</evidence>
<dbReference type="Gene3D" id="2.40.50.140">
    <property type="entry name" value="Nucleic acid-binding proteins"/>
    <property type="match status" value="3"/>
</dbReference>
<evidence type="ECO:0000259" key="10">
    <source>
        <dbReference type="Pfam" id="PF02721"/>
    </source>
</evidence>
<evidence type="ECO:0000256" key="6">
    <source>
        <dbReference type="ARBA" id="ARBA00022833"/>
    </source>
</evidence>
<feature type="domain" description="Replication protein A 70 kDa DNA-binding subunit B/D first OB fold" evidence="10">
    <location>
        <begin position="168"/>
        <end position="273"/>
    </location>
</feature>
<dbReference type="AlphaFoldDB" id="A0A078B022"/>
<dbReference type="GO" id="GO:0008270">
    <property type="term" value="F:zinc ion binding"/>
    <property type="evidence" value="ECO:0007669"/>
    <property type="project" value="UniProtKB-KW"/>
</dbReference>
<keyword evidence="5" id="KW-0863">Zinc-finger</keyword>
<dbReference type="FunCoup" id="A0A078B022">
    <property type="interactions" value="589"/>
</dbReference>
<dbReference type="Pfam" id="PF02721">
    <property type="entry name" value="DUF223"/>
    <property type="match status" value="1"/>
</dbReference>
<evidence type="ECO:0000256" key="4">
    <source>
        <dbReference type="ARBA" id="ARBA00022723"/>
    </source>
</evidence>
<feature type="region of interest" description="Disordered" evidence="9">
    <location>
        <begin position="126"/>
        <end position="146"/>
    </location>
</feature>
<reference evidence="13 14" key="1">
    <citation type="submission" date="2014-06" db="EMBL/GenBank/DDBJ databases">
        <authorList>
            <person name="Swart Estienne"/>
        </authorList>
    </citation>
    <scope>NUCLEOTIDE SEQUENCE [LARGE SCALE GENOMIC DNA]</scope>
    <source>
        <strain evidence="13 14">130c</strain>
    </source>
</reference>
<dbReference type="GO" id="GO:0006260">
    <property type="term" value="P:DNA replication"/>
    <property type="evidence" value="ECO:0007669"/>
    <property type="project" value="UniProtKB-KW"/>
</dbReference>
<gene>
    <name evidence="13" type="primary">Contig16535.g17602</name>
    <name evidence="13" type="ORF">STYLEM_17135</name>
</gene>
<dbReference type="GO" id="GO:0003677">
    <property type="term" value="F:DNA binding"/>
    <property type="evidence" value="ECO:0007669"/>
    <property type="project" value="UniProtKB-KW"/>
</dbReference>
<evidence type="ECO:0000313" key="13">
    <source>
        <dbReference type="EMBL" id="CDW88020.1"/>
    </source>
</evidence>
<evidence type="ECO:0000259" key="11">
    <source>
        <dbReference type="Pfam" id="PF08646"/>
    </source>
</evidence>
<dbReference type="SUPFAM" id="SSF50249">
    <property type="entry name" value="Nucleic acid-binding proteins"/>
    <property type="match status" value="3"/>
</dbReference>
<dbReference type="InterPro" id="IPR031657">
    <property type="entry name" value="REPA_OB_2"/>
</dbReference>
<sequence>MQKNKESSLEDGDFSVTTLTDNALRDIVEKVKLPEAKTTKYVLQVVESKVFTEEEKKKSVKQRVLIFKDFPELIYTGLKKKIGNPTELEKNLKTPEVFDNSSINILVPVEETAQYQLNMANSAQKSTVSTNNASSNQNSAQKLESPVSISKAQEYKSKAREMLMNDIQYTPIKSLNAFLFDWKIKARVTKKQQIRTWKNANSTGHVMNAELIDNQGTQILATFYNDIALKYDDILKEDKVYLWSNGNVKIANKKYTSIKNDYCIVFDKNSEIEEIDDDKQIQQQGFNFVTIDEINDYEQSRTVDTIGVVTNVGQISNFVPKNGGASKDKRSIQIADESGLAIQVTIWGKNASSLNFQEGHILAVRGAKVSDYAGKTLNIGDDHCSLYLDIDHLRTRELKQWNKQRNPDNINSVSTSIINGNQNQNSERADNFRLISEVVRNVADEGVNIQPQWNQGYSQPKAKFFKITGFVSYLKHDDKFFYLSCPDCRRKVSEELEGFRCDYCNKSFIQSNPTYIMTAKVSDPTGDMYIQFARELGDPIMNGLTASDFKDVKEQLSNPEEMKLFFAQECLYKVIYRSFQYLQTHSVVIKAQNDQYRAGNNGDDRIKYTAVKVLPQNFTEDNQMLLKRLRIYEKMNGMQE</sequence>
<evidence type="ECO:0000313" key="14">
    <source>
        <dbReference type="Proteomes" id="UP000039865"/>
    </source>
</evidence>
<feature type="domain" description="Replication protein A OB" evidence="12">
    <location>
        <begin position="291"/>
        <end position="379"/>
    </location>
</feature>
<dbReference type="InterPro" id="IPR013955">
    <property type="entry name" value="Rep_factor-A_C"/>
</dbReference>
<evidence type="ECO:0000256" key="3">
    <source>
        <dbReference type="ARBA" id="ARBA00022705"/>
    </source>
</evidence>
<dbReference type="Pfam" id="PF08646">
    <property type="entry name" value="Rep_fac-A_C"/>
    <property type="match status" value="1"/>
</dbReference>
<dbReference type="OrthoDB" id="295159at2759"/>
<dbReference type="Proteomes" id="UP000039865">
    <property type="component" value="Unassembled WGS sequence"/>
</dbReference>
<comment type="subcellular location">
    <subcellularLocation>
        <location evidence="1">Nucleus</location>
    </subcellularLocation>
</comment>
<keyword evidence="14" id="KW-1185">Reference proteome</keyword>
<proteinExistence type="inferred from homology"/>
<dbReference type="OMA" id="FQEGHIL"/>
<evidence type="ECO:0000256" key="2">
    <source>
        <dbReference type="ARBA" id="ARBA00005690"/>
    </source>
</evidence>
<dbReference type="PANTHER" id="PTHR47165:SF4">
    <property type="entry name" value="OS03G0429900 PROTEIN"/>
    <property type="match status" value="1"/>
</dbReference>
<evidence type="ECO:0000259" key="12">
    <source>
        <dbReference type="Pfam" id="PF16900"/>
    </source>
</evidence>
<dbReference type="InterPro" id="IPR012340">
    <property type="entry name" value="NA-bd_OB-fold"/>
</dbReference>
<dbReference type="CDD" id="cd04476">
    <property type="entry name" value="RPA1_DBD_C"/>
    <property type="match status" value="1"/>
</dbReference>
<comment type="similarity">
    <text evidence="2">Belongs to the replication factor A protein 1 family.</text>
</comment>
<dbReference type="Pfam" id="PF16900">
    <property type="entry name" value="REPA_OB_2"/>
    <property type="match status" value="1"/>
</dbReference>
<keyword evidence="6" id="KW-0862">Zinc</keyword>
<dbReference type="InterPro" id="IPR003871">
    <property type="entry name" value="RFA1B/D_OB_1st"/>
</dbReference>
<accession>A0A078B022</accession>
<evidence type="ECO:0000256" key="7">
    <source>
        <dbReference type="ARBA" id="ARBA00023125"/>
    </source>
</evidence>
<keyword evidence="8" id="KW-0539">Nucleus</keyword>
<evidence type="ECO:0000256" key="9">
    <source>
        <dbReference type="SAM" id="MobiDB-lite"/>
    </source>
</evidence>
<dbReference type="FunFam" id="2.40.50.140:FF:000064">
    <property type="entry name" value="Replication protein A subunit"/>
    <property type="match status" value="1"/>
</dbReference>
<dbReference type="InParanoid" id="A0A078B022"/>
<dbReference type="CDD" id="cd04474">
    <property type="entry name" value="RPA1_DBD_A"/>
    <property type="match status" value="1"/>
</dbReference>
<dbReference type="FunFam" id="2.40.50.140:FF:000041">
    <property type="entry name" value="Replication protein A subunit"/>
    <property type="match status" value="1"/>
</dbReference>
<organism evidence="13 14">
    <name type="scientific">Stylonychia lemnae</name>
    <name type="common">Ciliate</name>
    <dbReference type="NCBI Taxonomy" id="5949"/>
    <lineage>
        <taxon>Eukaryota</taxon>
        <taxon>Sar</taxon>
        <taxon>Alveolata</taxon>
        <taxon>Ciliophora</taxon>
        <taxon>Intramacronucleata</taxon>
        <taxon>Spirotrichea</taxon>
        <taxon>Stichotrichia</taxon>
        <taxon>Sporadotrichida</taxon>
        <taxon>Oxytrichidae</taxon>
        <taxon>Stylonychinae</taxon>
        <taxon>Stylonychia</taxon>
    </lineage>
</organism>
<dbReference type="PANTHER" id="PTHR47165">
    <property type="entry name" value="OS03G0429900 PROTEIN"/>
    <property type="match status" value="1"/>
</dbReference>
<protein>
    <submittedName>
        <fullName evidence="13">Replication protein a 70 kDa dna-binding subunit</fullName>
    </submittedName>
</protein>
<keyword evidence="3" id="KW-0235">DNA replication</keyword>
<evidence type="ECO:0000256" key="8">
    <source>
        <dbReference type="ARBA" id="ARBA00023242"/>
    </source>
</evidence>
<evidence type="ECO:0000256" key="1">
    <source>
        <dbReference type="ARBA" id="ARBA00004123"/>
    </source>
</evidence>
<feature type="compositionally biased region" description="Low complexity" evidence="9">
    <location>
        <begin position="126"/>
        <end position="141"/>
    </location>
</feature>
<dbReference type="GO" id="GO:0005634">
    <property type="term" value="C:nucleus"/>
    <property type="evidence" value="ECO:0007669"/>
    <property type="project" value="UniProtKB-SubCell"/>
</dbReference>
<name>A0A078B022_STYLE</name>
<dbReference type="InterPro" id="IPR047192">
    <property type="entry name" value="Euk_RPA1_DBD_C"/>
</dbReference>
<dbReference type="CDD" id="cd04475">
    <property type="entry name" value="RPA1_DBD_B"/>
    <property type="match status" value="1"/>
</dbReference>
<feature type="domain" description="Replication factor A C-terminal" evidence="11">
    <location>
        <begin position="464"/>
        <end position="625"/>
    </location>
</feature>
<dbReference type="EMBL" id="CCKQ01016142">
    <property type="protein sequence ID" value="CDW88020.1"/>
    <property type="molecule type" value="Genomic_DNA"/>
</dbReference>